<sequence length="184" mass="20237">MASFVEELWSSVFTPGPTPTLLVATNATFAALQVVLFSLLVATYSIHFVVLSVLSGSLWYSINWFAREVRQVQAAEAEKEKKEKKDDSTRENPEEIKDTKHDGIRRKTPGALDSDSDTETESISEHNRRDSDASGPDLRSTPVPTLQPPEASAEIRKRSSMGGDSSGYVSTDSEWEKVEDSNGA</sequence>
<keyword evidence="2" id="KW-1185">Reference proteome</keyword>
<gene>
    <name evidence="1" type="primary">PKR1</name>
    <name evidence="1" type="ORF">N8T08_006322</name>
</gene>
<dbReference type="EMBL" id="JAOPJF010000039">
    <property type="protein sequence ID" value="KAK1143516.1"/>
    <property type="molecule type" value="Genomic_DNA"/>
</dbReference>
<comment type="caution">
    <text evidence="1">The sequence shown here is derived from an EMBL/GenBank/DDBJ whole genome shotgun (WGS) entry which is preliminary data.</text>
</comment>
<proteinExistence type="predicted"/>
<evidence type="ECO:0000313" key="1">
    <source>
        <dbReference type="EMBL" id="KAK1143516.1"/>
    </source>
</evidence>
<dbReference type="Proteomes" id="UP001177260">
    <property type="component" value="Unassembled WGS sequence"/>
</dbReference>
<name>A0ACC3AZS3_9EURO</name>
<organism evidence="1 2">
    <name type="scientific">Aspergillus melleus</name>
    <dbReference type="NCBI Taxonomy" id="138277"/>
    <lineage>
        <taxon>Eukaryota</taxon>
        <taxon>Fungi</taxon>
        <taxon>Dikarya</taxon>
        <taxon>Ascomycota</taxon>
        <taxon>Pezizomycotina</taxon>
        <taxon>Eurotiomycetes</taxon>
        <taxon>Eurotiomycetidae</taxon>
        <taxon>Eurotiales</taxon>
        <taxon>Aspergillaceae</taxon>
        <taxon>Aspergillus</taxon>
        <taxon>Aspergillus subgen. Circumdati</taxon>
    </lineage>
</organism>
<evidence type="ECO:0000313" key="2">
    <source>
        <dbReference type="Proteomes" id="UP001177260"/>
    </source>
</evidence>
<reference evidence="1 2" key="1">
    <citation type="journal article" date="2023" name="ACS Omega">
        <title>Identification of the Neoaspergillic Acid Biosynthesis Gene Cluster by Establishing an In Vitro CRISPR-Ribonucleoprotein Genetic System in Aspergillus melleus.</title>
        <authorList>
            <person name="Yuan B."/>
            <person name="Grau M.F."/>
            <person name="Murata R.M."/>
            <person name="Torok T."/>
            <person name="Venkateswaran K."/>
            <person name="Stajich J.E."/>
            <person name="Wang C.C.C."/>
        </authorList>
    </citation>
    <scope>NUCLEOTIDE SEQUENCE [LARGE SCALE GENOMIC DNA]</scope>
    <source>
        <strain evidence="1 2">IMV 1140</strain>
    </source>
</reference>
<accession>A0ACC3AZS3</accession>
<protein>
    <submittedName>
        <fullName evidence="1">SMK killer toxin resistance protein</fullName>
    </submittedName>
</protein>